<comment type="function">
    <text evidence="6">Also exhibits azoreductase activity. Catalyzes the reductive cleavage of the azo bond in aromatic azo compounds to the corresponding amines.</text>
</comment>
<evidence type="ECO:0000256" key="1">
    <source>
        <dbReference type="ARBA" id="ARBA00022630"/>
    </source>
</evidence>
<evidence type="ECO:0000256" key="6">
    <source>
        <dbReference type="HAMAP-Rule" id="MF_01216"/>
    </source>
</evidence>
<reference evidence="8 9" key="1">
    <citation type="journal article" date="2012" name="J. Bacteriol.">
        <title>Genome sequence of an alkane-degrading bacterium, Alcanivorax pacificus type strain W11-5, isolated from deep sea sediment.</title>
        <authorList>
            <person name="Lai Q."/>
            <person name="Shao Z."/>
        </authorList>
    </citation>
    <scope>NUCLEOTIDE SEQUENCE [LARGE SCALE GENOMIC DNA]</scope>
    <source>
        <strain evidence="8 9">W11-5</strain>
    </source>
</reference>
<dbReference type="AlphaFoldDB" id="A0A0B4XKG7"/>
<evidence type="ECO:0000256" key="2">
    <source>
        <dbReference type="ARBA" id="ARBA00022643"/>
    </source>
</evidence>
<evidence type="ECO:0000256" key="4">
    <source>
        <dbReference type="ARBA" id="ARBA00023027"/>
    </source>
</evidence>
<evidence type="ECO:0000259" key="7">
    <source>
        <dbReference type="Pfam" id="PF02525"/>
    </source>
</evidence>
<dbReference type="OrthoDB" id="9787136at2"/>
<keyword evidence="4 6" id="KW-0520">NAD</keyword>
<protein>
    <recommendedName>
        <fullName evidence="6">FMN dependent NADH:quinone oxidoreductase</fullName>
        <ecNumber evidence="6">1.6.5.-</ecNumber>
    </recommendedName>
    <alternativeName>
        <fullName evidence="6">Azo-dye reductase</fullName>
    </alternativeName>
    <alternativeName>
        <fullName evidence="6">FMN-dependent NADH-azo compound oxidoreductase</fullName>
    </alternativeName>
    <alternativeName>
        <fullName evidence="6">FMN-dependent NADH-azoreductase</fullName>
        <ecNumber evidence="6">1.7.1.17</ecNumber>
    </alternativeName>
</protein>
<dbReference type="GO" id="GO:0016655">
    <property type="term" value="F:oxidoreductase activity, acting on NAD(P)H, quinone or similar compound as acceptor"/>
    <property type="evidence" value="ECO:0007669"/>
    <property type="project" value="InterPro"/>
</dbReference>
<keyword evidence="1 6" id="KW-0285">Flavoprotein</keyword>
<dbReference type="KEGG" id="apac:S7S_03890"/>
<proteinExistence type="inferred from homology"/>
<comment type="similarity">
    <text evidence="6">Belongs to the azoreductase type 1 family.</text>
</comment>
<dbReference type="GO" id="GO:0016652">
    <property type="term" value="F:oxidoreductase activity, acting on NAD(P)H as acceptor"/>
    <property type="evidence" value="ECO:0007669"/>
    <property type="project" value="UniProtKB-UniRule"/>
</dbReference>
<dbReference type="EC" id="1.6.5.-" evidence="6"/>
<comment type="subunit">
    <text evidence="6">Homodimer.</text>
</comment>
<accession>A0A0B4XKG7</accession>
<feature type="domain" description="Flavodoxin-like fold" evidence="7">
    <location>
        <begin position="2"/>
        <end position="193"/>
    </location>
</feature>
<dbReference type="InterPro" id="IPR023048">
    <property type="entry name" value="NADH:quinone_OxRdtase_FMN_depd"/>
</dbReference>
<dbReference type="InterPro" id="IPR050104">
    <property type="entry name" value="FMN-dep_NADH:Q_OxRdtase_AzoR1"/>
</dbReference>
<dbReference type="Proteomes" id="UP000006764">
    <property type="component" value="Chromosome"/>
</dbReference>
<evidence type="ECO:0000256" key="3">
    <source>
        <dbReference type="ARBA" id="ARBA00023002"/>
    </source>
</evidence>
<dbReference type="PANTHER" id="PTHR43741">
    <property type="entry name" value="FMN-DEPENDENT NADH-AZOREDUCTASE 1"/>
    <property type="match status" value="1"/>
</dbReference>
<comment type="catalytic activity">
    <reaction evidence="6">
        <text>2 a quinone + NADH + H(+) = 2 a 1,4-benzosemiquinone + NAD(+)</text>
        <dbReference type="Rhea" id="RHEA:65952"/>
        <dbReference type="ChEBI" id="CHEBI:15378"/>
        <dbReference type="ChEBI" id="CHEBI:57540"/>
        <dbReference type="ChEBI" id="CHEBI:57945"/>
        <dbReference type="ChEBI" id="CHEBI:132124"/>
        <dbReference type="ChEBI" id="CHEBI:134225"/>
    </reaction>
</comment>
<evidence type="ECO:0000313" key="9">
    <source>
        <dbReference type="Proteomes" id="UP000006764"/>
    </source>
</evidence>
<keyword evidence="2 6" id="KW-0288">FMN</keyword>
<dbReference type="GO" id="GO:0010181">
    <property type="term" value="F:FMN binding"/>
    <property type="evidence" value="ECO:0007669"/>
    <property type="project" value="UniProtKB-UniRule"/>
</dbReference>
<comment type="cofactor">
    <cofactor evidence="6">
        <name>FMN</name>
        <dbReference type="ChEBI" id="CHEBI:58210"/>
    </cofactor>
    <text evidence="6">Binds 1 FMN per subunit.</text>
</comment>
<comment type="function">
    <text evidence="6">Quinone reductase that provides resistance to thiol-specific stress caused by electrophilic quinones.</text>
</comment>
<organism evidence="8 9">
    <name type="scientific">Isoalcanivorax pacificus W11-5</name>
    <dbReference type="NCBI Taxonomy" id="391936"/>
    <lineage>
        <taxon>Bacteria</taxon>
        <taxon>Pseudomonadati</taxon>
        <taxon>Pseudomonadota</taxon>
        <taxon>Gammaproteobacteria</taxon>
        <taxon>Oceanospirillales</taxon>
        <taxon>Alcanivoracaceae</taxon>
        <taxon>Isoalcanivorax</taxon>
    </lineage>
</organism>
<evidence type="ECO:0000256" key="5">
    <source>
        <dbReference type="ARBA" id="ARBA00048542"/>
    </source>
</evidence>
<feature type="binding site" evidence="6">
    <location>
        <position position="10"/>
    </location>
    <ligand>
        <name>FMN</name>
        <dbReference type="ChEBI" id="CHEBI:58210"/>
    </ligand>
</feature>
<dbReference type="EMBL" id="CP004387">
    <property type="protein sequence ID" value="AJD47200.1"/>
    <property type="molecule type" value="Genomic_DNA"/>
</dbReference>
<comment type="catalytic activity">
    <reaction evidence="5">
        <text>N,N-dimethyl-1,4-phenylenediamine + anthranilate + 2 NAD(+) = 2-(4-dimethylaminophenyl)diazenylbenzoate + 2 NADH + 2 H(+)</text>
        <dbReference type="Rhea" id="RHEA:55872"/>
        <dbReference type="ChEBI" id="CHEBI:15378"/>
        <dbReference type="ChEBI" id="CHEBI:15783"/>
        <dbReference type="ChEBI" id="CHEBI:16567"/>
        <dbReference type="ChEBI" id="CHEBI:57540"/>
        <dbReference type="ChEBI" id="CHEBI:57945"/>
        <dbReference type="ChEBI" id="CHEBI:71579"/>
        <dbReference type="EC" id="1.7.1.17"/>
    </reaction>
    <physiologicalReaction direction="right-to-left" evidence="5">
        <dbReference type="Rhea" id="RHEA:55874"/>
    </physiologicalReaction>
</comment>
<dbReference type="GO" id="GO:0009055">
    <property type="term" value="F:electron transfer activity"/>
    <property type="evidence" value="ECO:0007669"/>
    <property type="project" value="UniProtKB-UniRule"/>
</dbReference>
<dbReference type="STRING" id="391936.S7S_03890"/>
<dbReference type="Pfam" id="PF02525">
    <property type="entry name" value="Flavodoxin_2"/>
    <property type="match status" value="1"/>
</dbReference>
<dbReference type="RefSeq" id="WP_008738112.1">
    <property type="nucleotide sequence ID" value="NZ_CP004387.1"/>
</dbReference>
<dbReference type="HOGENOM" id="CLU_088964_0_3_6"/>
<dbReference type="InterPro" id="IPR003680">
    <property type="entry name" value="Flavodoxin_fold"/>
</dbReference>
<dbReference type="InterPro" id="IPR029039">
    <property type="entry name" value="Flavoprotein-like_sf"/>
</dbReference>
<feature type="binding site" evidence="6">
    <location>
        <begin position="151"/>
        <end position="154"/>
    </location>
    <ligand>
        <name>FMN</name>
        <dbReference type="ChEBI" id="CHEBI:58210"/>
    </ligand>
</feature>
<name>A0A0B4XKG7_9GAMM</name>
<evidence type="ECO:0000313" key="8">
    <source>
        <dbReference type="EMBL" id="AJD47200.1"/>
    </source>
</evidence>
<sequence length="235" mass="25291">MKRILHLDASARPGRAGIDPHGSVTRLLTRRVVDRWQTLRPDTAVTYRDVGAAPPAPVSAAWIEAAFAPEAAHAPWMDEVLAESDQLIEEVRAADALVLGVPLYNFSVPSAFKAWIDNIIRIGRTVIVNPDSLDDPYTPLLADRPVILIVSRGGFGMNEGGPLAHMNHLEASVRTALGFIGLTSLHEVAVEYQELGGDLLASSLRNAETCLDELVMSLQSRAPARAPAVPQPLSA</sequence>
<gene>
    <name evidence="6" type="primary">azoR</name>
    <name evidence="8" type="ORF">S7S_03890</name>
</gene>
<keyword evidence="9" id="KW-1185">Reference proteome</keyword>
<dbReference type="PANTHER" id="PTHR43741:SF4">
    <property type="entry name" value="FMN-DEPENDENT NADH:QUINONE OXIDOREDUCTASE"/>
    <property type="match status" value="1"/>
</dbReference>
<comment type="caution">
    <text evidence="6">Lacks conserved residue(s) required for the propagation of feature annotation.</text>
</comment>
<dbReference type="Gene3D" id="3.40.50.360">
    <property type="match status" value="1"/>
</dbReference>
<dbReference type="EC" id="1.7.1.17" evidence="6"/>
<keyword evidence="3 6" id="KW-0560">Oxidoreductase</keyword>
<dbReference type="HAMAP" id="MF_01216">
    <property type="entry name" value="Azoreductase_type1"/>
    <property type="match status" value="1"/>
</dbReference>
<dbReference type="SUPFAM" id="SSF52218">
    <property type="entry name" value="Flavoproteins"/>
    <property type="match status" value="1"/>
</dbReference>